<dbReference type="RefSeq" id="WP_128214340.1">
    <property type="nucleotide sequence ID" value="NZ_CP025746.1"/>
</dbReference>
<sequence>MADGTINIDESLLDIAMDMYKAQEKVKESIGFYDSGLKSFLGYYKGKSEALDNTYYEYWLKKLETLELLYGQACCFVNYCYEHLNEEDRVLAACDGNVI</sequence>
<dbReference type="AlphaFoldDB" id="A0A3R5R080"/>
<keyword evidence="2" id="KW-1185">Reference proteome</keyword>
<proteinExistence type="predicted"/>
<evidence type="ECO:0000313" key="2">
    <source>
        <dbReference type="Proteomes" id="UP000286268"/>
    </source>
</evidence>
<accession>A0A3R5R080</accession>
<reference evidence="1 2" key="1">
    <citation type="submission" date="2018-01" db="EMBL/GenBank/DDBJ databases">
        <title>Genome Sequencing and Assembly of Anaerobacter polyendosporus strain CT4.</title>
        <authorList>
            <person name="Tachaapaikoon C."/>
            <person name="Sutheeworapong S."/>
            <person name="Jenjaroenpun P."/>
            <person name="Wongsurawat T."/>
            <person name="Nookeaw I."/>
            <person name="Cheawchanlertfa P."/>
            <person name="Kosugi A."/>
            <person name="Cheevadhanarak S."/>
            <person name="Ratanakhanokchai K."/>
        </authorList>
    </citation>
    <scope>NUCLEOTIDE SEQUENCE [LARGE SCALE GENOMIC DNA]</scope>
    <source>
        <strain evidence="1 2">CT4</strain>
    </source>
</reference>
<dbReference type="EMBL" id="CP025746">
    <property type="protein sequence ID" value="QAA33613.1"/>
    <property type="molecule type" value="Genomic_DNA"/>
</dbReference>
<name>A0A3R5R080_9CLOT</name>
<dbReference type="Proteomes" id="UP000286268">
    <property type="component" value="Chromosome"/>
</dbReference>
<dbReference type="KEGG" id="cmah:C1I91_19320"/>
<organism evidence="1 2">
    <name type="scientific">Clostridium manihotivorum</name>
    <dbReference type="NCBI Taxonomy" id="2320868"/>
    <lineage>
        <taxon>Bacteria</taxon>
        <taxon>Bacillati</taxon>
        <taxon>Bacillota</taxon>
        <taxon>Clostridia</taxon>
        <taxon>Eubacteriales</taxon>
        <taxon>Clostridiaceae</taxon>
        <taxon>Clostridium</taxon>
    </lineage>
</organism>
<evidence type="ECO:0000313" key="1">
    <source>
        <dbReference type="EMBL" id="QAA33613.1"/>
    </source>
</evidence>
<gene>
    <name evidence="1" type="ORF">C1I91_19320</name>
</gene>
<dbReference type="OrthoDB" id="1926473at2"/>
<protein>
    <submittedName>
        <fullName evidence="1">Uncharacterized protein</fullName>
    </submittedName>
</protein>